<organism evidence="2 3">
    <name type="scientific">Salix viminalis</name>
    <name type="common">Common osier</name>
    <name type="synonym">Basket willow</name>
    <dbReference type="NCBI Taxonomy" id="40686"/>
    <lineage>
        <taxon>Eukaryota</taxon>
        <taxon>Viridiplantae</taxon>
        <taxon>Streptophyta</taxon>
        <taxon>Embryophyta</taxon>
        <taxon>Tracheophyta</taxon>
        <taxon>Spermatophyta</taxon>
        <taxon>Magnoliopsida</taxon>
        <taxon>eudicotyledons</taxon>
        <taxon>Gunneridae</taxon>
        <taxon>Pentapetalae</taxon>
        <taxon>rosids</taxon>
        <taxon>fabids</taxon>
        <taxon>Malpighiales</taxon>
        <taxon>Salicaceae</taxon>
        <taxon>Saliceae</taxon>
        <taxon>Salix</taxon>
    </lineage>
</organism>
<accession>A0A9Q0SEG1</accession>
<gene>
    <name evidence="2" type="ORF">OIU85_012963</name>
</gene>
<name>A0A9Q0SEG1_SALVM</name>
<comment type="caution">
    <text evidence="2">The sequence shown here is derived from an EMBL/GenBank/DDBJ whole genome shotgun (WGS) entry which is preliminary data.</text>
</comment>
<feature type="compositionally biased region" description="Polar residues" evidence="1">
    <location>
        <begin position="213"/>
        <end position="249"/>
    </location>
</feature>
<dbReference type="OrthoDB" id="733571at2759"/>
<sequence length="415" mass="46940">MKWPWIQAAGTTKKIHVKVRPLKLEGLFSKEKVGDNGRERMVFVVEMKWKGPKSSGLVPFYRVSKCQRNYSSQKSLKEGESDIEWNGEEFESVWIPSKDNSFAQWDVSFSVLYGEDEKPRSKMEVVGNATMNIAELASKMNSQIEQKLPISLHFDGVDCQATLLIGVSFAEVRNSCDQTAQNSDDSGTQKGLFKSIAASTNVMDRVNHGSCRAQSTMFDSDDSAGTLTSTRDSSSQEMSSGTDSGSSPETRSDRFTKVRLFPWKKRRLSFSLSRRKVEPFIEKTNAKVDISDSTQKDKWEVKELVSRDGQAKLKTEVFLASFDQRSEKAAGESACTAIVAVIADWLHSNQELMPTLSQFDNLIAQGSHEWRKLCDNEAYMNSFPDYHFDLETVLKADLRPLTISHEKIFYWDFQS</sequence>
<dbReference type="PANTHER" id="PTHR31182">
    <property type="entry name" value="C2 NT-TYPE DOMAIN-CONTAINING PROTEIN"/>
    <property type="match status" value="1"/>
</dbReference>
<dbReference type="EMBL" id="JAPFFL010000017">
    <property type="protein sequence ID" value="KAJ6674010.1"/>
    <property type="molecule type" value="Genomic_DNA"/>
</dbReference>
<proteinExistence type="predicted"/>
<dbReference type="AlphaFoldDB" id="A0A9Q0SEG1"/>
<reference evidence="2 3" key="1">
    <citation type="journal article" date="2023" name="Int. J. Mol. Sci.">
        <title>De Novo Assembly and Annotation of 11 Diverse Shrub Willow (Salix) Genomes Reveals Novel Gene Organization in Sex-Linked Regions.</title>
        <authorList>
            <person name="Hyden B."/>
            <person name="Feng K."/>
            <person name="Yates T.B."/>
            <person name="Jawdy S."/>
            <person name="Cereghino C."/>
            <person name="Smart L.B."/>
            <person name="Muchero W."/>
        </authorList>
    </citation>
    <scope>NUCLEOTIDE SEQUENCE [LARGE SCALE GENOMIC DNA]</scope>
    <source>
        <tissue evidence="2">Shoot tip</tissue>
    </source>
</reference>
<feature type="region of interest" description="Disordered" evidence="1">
    <location>
        <begin position="213"/>
        <end position="251"/>
    </location>
</feature>
<protein>
    <recommendedName>
        <fullName evidence="4">C2 NT-type domain-containing protein</fullName>
    </recommendedName>
</protein>
<evidence type="ECO:0000313" key="2">
    <source>
        <dbReference type="EMBL" id="KAJ6674010.1"/>
    </source>
</evidence>
<dbReference type="Proteomes" id="UP001151529">
    <property type="component" value="Chromosome 18"/>
</dbReference>
<evidence type="ECO:0000256" key="1">
    <source>
        <dbReference type="SAM" id="MobiDB-lite"/>
    </source>
</evidence>
<dbReference type="PANTHER" id="PTHR31182:SF17">
    <property type="entry name" value="EEIG1_EHBP1 PROTEIN AMINO-TERMINAL DOMAIN PROTEIN"/>
    <property type="match status" value="1"/>
</dbReference>
<evidence type="ECO:0008006" key="4">
    <source>
        <dbReference type="Google" id="ProtNLM"/>
    </source>
</evidence>
<evidence type="ECO:0000313" key="3">
    <source>
        <dbReference type="Proteomes" id="UP001151529"/>
    </source>
</evidence>
<keyword evidence="3" id="KW-1185">Reference proteome</keyword>